<evidence type="ECO:0000313" key="6">
    <source>
        <dbReference type="Proteomes" id="UP000187013"/>
    </source>
</evidence>
<dbReference type="GO" id="GO:0005737">
    <property type="term" value="C:cytoplasm"/>
    <property type="evidence" value="ECO:0007669"/>
    <property type="project" value="UniProtKB-SubCell"/>
</dbReference>
<dbReference type="GO" id="GO:0019774">
    <property type="term" value="C:proteasome core complex, beta-subunit complex"/>
    <property type="evidence" value="ECO:0007669"/>
    <property type="project" value="UniProtKB-UniRule"/>
</dbReference>
<dbReference type="CDD" id="cd03760">
    <property type="entry name" value="proteasome_beta_type_4"/>
    <property type="match status" value="1"/>
</dbReference>
<comment type="similarity">
    <text evidence="4">Belongs to the peptidase T1B family.</text>
</comment>
<evidence type="ECO:0000313" key="5">
    <source>
        <dbReference type="EMBL" id="GAV49755.1"/>
    </source>
</evidence>
<dbReference type="InterPro" id="IPR029055">
    <property type="entry name" value="Ntn_hydrolases_N"/>
</dbReference>
<comment type="caution">
    <text evidence="5">The sequence shown here is derived from an EMBL/GenBank/DDBJ whole genome shotgun (WGS) entry which is preliminary data.</text>
</comment>
<sequence>MNHDPFSWGRPSDATYGAYDQQLAHPKMNTQQPIVTGTSVLSVKYNNGVVIAADNLGSYGSLLRFNNVERLIPVGDNTVVGISGDISDMQHIETLIEELVTENNYDNSFADSVEGLKPSYVFEYLAAVMYHRRSKFNPLWNAIIVAGVEDGKPFSRYVNLLGVTYSSPSLATGFGSYMAVPLLRKLVDRDSDVAKLDLQTAENAVVECLKVLFYRDARSSKQYSLAIIDNDLGLQFKTNQRIENLSWSFAKDIKGYGTQKV</sequence>
<dbReference type="AlphaFoldDB" id="A0A1Q3A209"/>
<keyword evidence="1 4" id="KW-0963">Cytoplasm</keyword>
<dbReference type="PROSITE" id="PS00854">
    <property type="entry name" value="PROTEASOME_BETA_1"/>
    <property type="match status" value="1"/>
</dbReference>
<dbReference type="InterPro" id="IPR016295">
    <property type="entry name" value="Proteasome_beta4"/>
</dbReference>
<dbReference type="PIRSF" id="PIRSF001213">
    <property type="entry name" value="Psome_endopept_beta"/>
    <property type="match status" value="1"/>
</dbReference>
<dbReference type="GO" id="GO:0005634">
    <property type="term" value="C:nucleus"/>
    <property type="evidence" value="ECO:0007669"/>
    <property type="project" value="UniProtKB-SubCell"/>
</dbReference>
<dbReference type="PROSITE" id="PS51476">
    <property type="entry name" value="PROTEASOME_BETA_2"/>
    <property type="match status" value="1"/>
</dbReference>
<keyword evidence="3 4" id="KW-0539">Nucleus</keyword>
<organism evidence="5 6">
    <name type="scientific">Zygosaccharomyces rouxii</name>
    <dbReference type="NCBI Taxonomy" id="4956"/>
    <lineage>
        <taxon>Eukaryota</taxon>
        <taxon>Fungi</taxon>
        <taxon>Dikarya</taxon>
        <taxon>Ascomycota</taxon>
        <taxon>Saccharomycotina</taxon>
        <taxon>Saccharomycetes</taxon>
        <taxon>Saccharomycetales</taxon>
        <taxon>Saccharomycetaceae</taxon>
        <taxon>Zygosaccharomyces</taxon>
    </lineage>
</organism>
<dbReference type="OrthoDB" id="10248542at2759"/>
<dbReference type="GO" id="GO:0010499">
    <property type="term" value="P:proteasomal ubiquitin-independent protein catabolic process"/>
    <property type="evidence" value="ECO:0007669"/>
    <property type="project" value="UniProtKB-ARBA"/>
</dbReference>
<dbReference type="PANTHER" id="PTHR32194">
    <property type="entry name" value="METALLOPROTEASE TLDD"/>
    <property type="match status" value="1"/>
</dbReference>
<name>A0A1Q3A209_ZYGRO</name>
<dbReference type="PANTHER" id="PTHR32194:SF6">
    <property type="entry name" value="PROTEASOME SUBUNIT BETA"/>
    <property type="match status" value="1"/>
</dbReference>
<reference evidence="5 6" key="1">
    <citation type="submission" date="2016-08" db="EMBL/GenBank/DDBJ databases">
        <title>Draft genome sequence of allopolyploid Zygosaccharomyces rouxii.</title>
        <authorList>
            <person name="Watanabe J."/>
            <person name="Uehara K."/>
            <person name="Mogi Y."/>
            <person name="Tsukioka Y."/>
        </authorList>
    </citation>
    <scope>NUCLEOTIDE SEQUENCE [LARGE SCALE GENOMIC DNA]</scope>
    <source>
        <strain evidence="5 6">NBRC 110957</strain>
    </source>
</reference>
<evidence type="ECO:0000256" key="2">
    <source>
        <dbReference type="ARBA" id="ARBA00022942"/>
    </source>
</evidence>
<evidence type="ECO:0000256" key="4">
    <source>
        <dbReference type="PIRNR" id="PIRNR001213"/>
    </source>
</evidence>
<dbReference type="InterPro" id="IPR023333">
    <property type="entry name" value="Proteasome_suB-type"/>
</dbReference>
<dbReference type="FunFam" id="3.60.20.10:FF:000014">
    <property type="entry name" value="Proteasome subunit beta type-7"/>
    <property type="match status" value="1"/>
</dbReference>
<protein>
    <recommendedName>
        <fullName evidence="4">Proteasome subunit beta</fullName>
    </recommendedName>
</protein>
<keyword evidence="2 4" id="KW-0647">Proteasome</keyword>
<dbReference type="Proteomes" id="UP000187013">
    <property type="component" value="Unassembled WGS sequence"/>
</dbReference>
<dbReference type="Gene3D" id="3.60.20.10">
    <property type="entry name" value="Glutamine Phosphoribosylpyrophosphate, subunit 1, domain 1"/>
    <property type="match status" value="1"/>
</dbReference>
<accession>A0A1Q3A209</accession>
<gene>
    <name evidence="5" type="ORF">ZYGR_0P04010</name>
</gene>
<dbReference type="SUPFAM" id="SSF56235">
    <property type="entry name" value="N-terminal nucleophile aminohydrolases (Ntn hydrolases)"/>
    <property type="match status" value="1"/>
</dbReference>
<evidence type="ECO:0000256" key="1">
    <source>
        <dbReference type="ARBA" id="ARBA00022490"/>
    </source>
</evidence>
<proteinExistence type="inferred from homology"/>
<dbReference type="EMBL" id="BDGX01000016">
    <property type="protein sequence ID" value="GAV49755.1"/>
    <property type="molecule type" value="Genomic_DNA"/>
</dbReference>
<evidence type="ECO:0000256" key="3">
    <source>
        <dbReference type="ARBA" id="ARBA00023242"/>
    </source>
</evidence>
<dbReference type="Pfam" id="PF00227">
    <property type="entry name" value="Proteasome"/>
    <property type="match status" value="1"/>
</dbReference>
<comment type="function">
    <text evidence="4">Non-catalytic component of the proteasome.</text>
</comment>
<comment type="subcellular location">
    <subcellularLocation>
        <location evidence="4">Cytoplasm</location>
    </subcellularLocation>
    <subcellularLocation>
        <location evidence="4">Nucleus</location>
    </subcellularLocation>
</comment>
<dbReference type="GO" id="GO:0043161">
    <property type="term" value="P:proteasome-mediated ubiquitin-dependent protein catabolic process"/>
    <property type="evidence" value="ECO:0007669"/>
    <property type="project" value="UniProtKB-ARBA"/>
</dbReference>
<dbReference type="eggNOG" id="KOG0185">
    <property type="taxonomic scope" value="Eukaryota"/>
</dbReference>
<dbReference type="InterPro" id="IPR016050">
    <property type="entry name" value="Proteasome_bsu_CS"/>
</dbReference>
<dbReference type="InterPro" id="IPR001353">
    <property type="entry name" value="Proteasome_sua/b"/>
</dbReference>